<dbReference type="Gene3D" id="1.20.81.30">
    <property type="entry name" value="Type II secretion system (T2SS), domain F"/>
    <property type="match status" value="2"/>
</dbReference>
<dbReference type="PANTHER" id="PTHR30012">
    <property type="entry name" value="GENERAL SECRETION PATHWAY PROTEIN"/>
    <property type="match status" value="1"/>
</dbReference>
<dbReference type="InterPro" id="IPR003004">
    <property type="entry name" value="GspF/PilC"/>
</dbReference>
<evidence type="ECO:0000256" key="8">
    <source>
        <dbReference type="ARBA" id="ARBA00022723"/>
    </source>
</evidence>
<keyword evidence="5" id="KW-1003">Cell membrane</keyword>
<dbReference type="PROSITE" id="PS00874">
    <property type="entry name" value="T2SP_F"/>
    <property type="match status" value="1"/>
</dbReference>
<feature type="domain" description="Type II secretion system protein GspF" evidence="15">
    <location>
        <begin position="272"/>
        <end position="393"/>
    </location>
</feature>
<evidence type="ECO:0000256" key="11">
    <source>
        <dbReference type="ARBA" id="ARBA00022989"/>
    </source>
</evidence>
<dbReference type="RefSeq" id="WP_124234179.1">
    <property type="nucleotide sequence ID" value="NZ_RHHM01000014.1"/>
</dbReference>
<comment type="function">
    <text evidence="1">Component of the type II secretion system inner membrane complex required for the energy-dependent secretion of extracellular factors such as proteases and toxins from the periplasm.</text>
</comment>
<evidence type="ECO:0000256" key="5">
    <source>
        <dbReference type="ARBA" id="ARBA00022475"/>
    </source>
</evidence>
<evidence type="ECO:0000256" key="13">
    <source>
        <dbReference type="ARBA" id="ARBA00030750"/>
    </source>
</evidence>
<dbReference type="OrthoDB" id="9805682at2"/>
<keyword evidence="9" id="KW-0106">Calcium</keyword>
<dbReference type="InterPro" id="IPR001992">
    <property type="entry name" value="T2SS_GspF/T4SS_PilC_CS"/>
</dbReference>
<comment type="similarity">
    <text evidence="3 14">Belongs to the GSP F family.</text>
</comment>
<sequence length="402" mass="43879">MRYRYSAIDRQGKKVQGYLDSPSPRAARLSLQTRNLQIMTLKEVSVITTSSRFSSRGRALRGNDFVLITRQLATLLGASLPLEDALQALAQQCEKPAHRQIIQDVRQQVLEGLSFSDALGKHSRTFNTFFRALVAAGESSGKLSQVLARLADHAEQSQKITSKITQALIYPLMLTLVAVGVIAILLTSVVPKVVEQFAYLQSELPLTTRVLMAMSDGIKAGGGGFLLTCGVVGLLMKYLLKKPHYRQRWDGGCLRIPLLGKMILNLNMARYAKTLNILSASAVPLLEAMHLSNSVVTNQHARALLMMAEASVKEGSDLSGALTQSGLLSPMMRHMIASGERSGELDRMLGHAADIQEQAFLHQITTLVGVFTPLLVITMAGIVFFIVLAILQPIMQLNSLMG</sequence>
<dbReference type="AlphaFoldDB" id="A0A3N6S7H6"/>
<dbReference type="Pfam" id="PF00482">
    <property type="entry name" value="T2SSF"/>
    <property type="match status" value="2"/>
</dbReference>
<keyword evidence="7 14" id="KW-0812">Transmembrane</keyword>
<evidence type="ECO:0000256" key="9">
    <source>
        <dbReference type="ARBA" id="ARBA00022837"/>
    </source>
</evidence>
<accession>A0A3N6S7H6</accession>
<dbReference type="InterPro" id="IPR042094">
    <property type="entry name" value="T2SS_GspF_sf"/>
</dbReference>
<keyword evidence="10" id="KW-0653">Protein transport</keyword>
<evidence type="ECO:0000256" key="1">
    <source>
        <dbReference type="ARBA" id="ARBA00002684"/>
    </source>
</evidence>
<evidence type="ECO:0000256" key="2">
    <source>
        <dbReference type="ARBA" id="ARBA00004429"/>
    </source>
</evidence>
<name>A0A3N6S7H6_9GAMM</name>
<dbReference type="GO" id="GO:0046872">
    <property type="term" value="F:metal ion binding"/>
    <property type="evidence" value="ECO:0007669"/>
    <property type="project" value="UniProtKB-KW"/>
</dbReference>
<comment type="subcellular location">
    <subcellularLocation>
        <location evidence="2 14">Cell inner membrane</location>
        <topology evidence="2 14">Multi-pass membrane protein</topology>
    </subcellularLocation>
</comment>
<organism evidence="16 17">
    <name type="scientific">Erwinia psidii</name>
    <dbReference type="NCBI Taxonomy" id="69224"/>
    <lineage>
        <taxon>Bacteria</taxon>
        <taxon>Pseudomonadati</taxon>
        <taxon>Pseudomonadota</taxon>
        <taxon>Gammaproteobacteria</taxon>
        <taxon>Enterobacterales</taxon>
        <taxon>Erwiniaceae</taxon>
        <taxon>Erwinia</taxon>
    </lineage>
</organism>
<evidence type="ECO:0000256" key="12">
    <source>
        <dbReference type="ARBA" id="ARBA00023136"/>
    </source>
</evidence>
<evidence type="ECO:0000256" key="6">
    <source>
        <dbReference type="ARBA" id="ARBA00022519"/>
    </source>
</evidence>
<dbReference type="InterPro" id="IPR018076">
    <property type="entry name" value="T2SS_GspF_dom"/>
</dbReference>
<proteinExistence type="inferred from homology"/>
<evidence type="ECO:0000256" key="14">
    <source>
        <dbReference type="RuleBase" id="RU003923"/>
    </source>
</evidence>
<evidence type="ECO:0000313" key="17">
    <source>
        <dbReference type="Proteomes" id="UP000279457"/>
    </source>
</evidence>
<keyword evidence="8" id="KW-0479">Metal-binding</keyword>
<dbReference type="InterPro" id="IPR011850">
    <property type="entry name" value="T2SS_GspF"/>
</dbReference>
<comment type="caution">
    <text evidence="16">The sequence shown here is derived from an EMBL/GenBank/DDBJ whole genome shotgun (WGS) entry which is preliminary data.</text>
</comment>
<dbReference type="GO" id="GO:0015628">
    <property type="term" value="P:protein secretion by the type II secretion system"/>
    <property type="evidence" value="ECO:0007669"/>
    <property type="project" value="InterPro"/>
</dbReference>
<keyword evidence="17" id="KW-1185">Reference proteome</keyword>
<evidence type="ECO:0000313" key="16">
    <source>
        <dbReference type="EMBL" id="RQM37060.1"/>
    </source>
</evidence>
<keyword evidence="6" id="KW-0997">Cell inner membrane</keyword>
<dbReference type="PRINTS" id="PR00812">
    <property type="entry name" value="BCTERIALGSPF"/>
</dbReference>
<dbReference type="GO" id="GO:0015627">
    <property type="term" value="C:type II protein secretion system complex"/>
    <property type="evidence" value="ECO:0007669"/>
    <property type="project" value="InterPro"/>
</dbReference>
<evidence type="ECO:0000256" key="4">
    <source>
        <dbReference type="ARBA" id="ARBA00022448"/>
    </source>
</evidence>
<dbReference type="NCBIfam" id="TIGR02120">
    <property type="entry name" value="GspF"/>
    <property type="match status" value="1"/>
</dbReference>
<dbReference type="EMBL" id="RHHM01000014">
    <property type="protein sequence ID" value="RQM37060.1"/>
    <property type="molecule type" value="Genomic_DNA"/>
</dbReference>
<keyword evidence="11" id="KW-1133">Transmembrane helix</keyword>
<protein>
    <recommendedName>
        <fullName evidence="13">General secretion pathway protein F</fullName>
    </recommendedName>
</protein>
<dbReference type="Proteomes" id="UP000279457">
    <property type="component" value="Unassembled WGS sequence"/>
</dbReference>
<evidence type="ECO:0000256" key="10">
    <source>
        <dbReference type="ARBA" id="ARBA00022927"/>
    </source>
</evidence>
<reference evidence="16 17" key="1">
    <citation type="submission" date="2018-10" db="EMBL/GenBank/DDBJ databases">
        <title>Draft genome sequence for the type isolate of Erwinia psidii, agent causal of bacterial blight in guava (Psidium guajava) and wilt and die-back of Eucalyptus spp.</title>
        <authorList>
            <person name="Hermenegildo P.S."/>
            <person name="Santos S.A."/>
            <person name="Guimaraes L.M.S."/>
            <person name="Vidigal P.M.P."/>
            <person name="Pereira I.C."/>
            <person name="Badel J.L."/>
            <person name="Alfenas-Zerbini P."/>
            <person name="Ferreira M.A.S.V."/>
            <person name="Alfenas A.C."/>
        </authorList>
    </citation>
    <scope>NUCLEOTIDE SEQUENCE [LARGE SCALE GENOMIC DNA]</scope>
    <source>
        <strain evidence="16 17">IBSBF 435</strain>
    </source>
</reference>
<gene>
    <name evidence="16" type="primary">gspF</name>
    <name evidence="16" type="ORF">EB241_16750</name>
</gene>
<dbReference type="FunFam" id="1.20.81.30:FF:000001">
    <property type="entry name" value="Type II secretion system protein F"/>
    <property type="match status" value="2"/>
</dbReference>
<keyword evidence="4 14" id="KW-0813">Transport</keyword>
<feature type="domain" description="Type II secretion system protein GspF" evidence="15">
    <location>
        <begin position="69"/>
        <end position="191"/>
    </location>
</feature>
<evidence type="ECO:0000259" key="15">
    <source>
        <dbReference type="Pfam" id="PF00482"/>
    </source>
</evidence>
<keyword evidence="12" id="KW-0472">Membrane</keyword>
<evidence type="ECO:0000256" key="3">
    <source>
        <dbReference type="ARBA" id="ARBA00005745"/>
    </source>
</evidence>
<dbReference type="GO" id="GO:0005886">
    <property type="term" value="C:plasma membrane"/>
    <property type="evidence" value="ECO:0007669"/>
    <property type="project" value="UniProtKB-SubCell"/>
</dbReference>
<dbReference type="PANTHER" id="PTHR30012:SF0">
    <property type="entry name" value="TYPE II SECRETION SYSTEM PROTEIN F-RELATED"/>
    <property type="match status" value="1"/>
</dbReference>
<evidence type="ECO:0000256" key="7">
    <source>
        <dbReference type="ARBA" id="ARBA00022692"/>
    </source>
</evidence>